<dbReference type="Proteomes" id="UP000278036">
    <property type="component" value="Unassembled WGS sequence"/>
</dbReference>
<dbReference type="PANTHER" id="PTHR42928">
    <property type="entry name" value="TRICARBOXYLATE-BINDING PROTEIN"/>
    <property type="match status" value="1"/>
</dbReference>
<dbReference type="EMBL" id="RAQU01000007">
    <property type="protein sequence ID" value="RKK05931.1"/>
    <property type="molecule type" value="Genomic_DNA"/>
</dbReference>
<evidence type="ECO:0000313" key="5">
    <source>
        <dbReference type="Proteomes" id="UP000274097"/>
    </source>
</evidence>
<keyword evidence="5" id="KW-1185">Reference proteome</keyword>
<organism evidence="3 6">
    <name type="scientific">Teichococcus wenyumeiae</name>
    <dbReference type="NCBI Taxonomy" id="2478470"/>
    <lineage>
        <taxon>Bacteria</taxon>
        <taxon>Pseudomonadati</taxon>
        <taxon>Pseudomonadota</taxon>
        <taxon>Alphaproteobacteria</taxon>
        <taxon>Acetobacterales</taxon>
        <taxon>Roseomonadaceae</taxon>
        <taxon>Roseomonas</taxon>
    </lineage>
</organism>
<gene>
    <name evidence="3" type="ORF">D6Z83_01470</name>
    <name evidence="4" type="ORF">EBE87_18420</name>
</gene>
<dbReference type="Pfam" id="PF03401">
    <property type="entry name" value="TctC"/>
    <property type="match status" value="1"/>
</dbReference>
<feature type="chain" id="PRO_5017226134" evidence="2">
    <location>
        <begin position="23"/>
        <end position="314"/>
    </location>
</feature>
<dbReference type="Gene3D" id="3.40.190.10">
    <property type="entry name" value="Periplasmic binding protein-like II"/>
    <property type="match status" value="1"/>
</dbReference>
<dbReference type="PIRSF" id="PIRSF017082">
    <property type="entry name" value="YflP"/>
    <property type="match status" value="1"/>
</dbReference>
<dbReference type="Gene3D" id="3.40.190.150">
    <property type="entry name" value="Bordetella uptake gene, domain 1"/>
    <property type="match status" value="1"/>
</dbReference>
<dbReference type="RefSeq" id="WP_120636557.1">
    <property type="nucleotide sequence ID" value="NZ_RAQU01000007.1"/>
</dbReference>
<evidence type="ECO:0000256" key="2">
    <source>
        <dbReference type="SAM" id="SignalP"/>
    </source>
</evidence>
<proteinExistence type="inferred from homology"/>
<dbReference type="OrthoDB" id="8970543at2"/>
<reference evidence="3 6" key="1">
    <citation type="submission" date="2018-09" db="EMBL/GenBank/DDBJ databases">
        <title>Roseomonas sp. nov., isolated from feces of Tibetan antelopes in the Qinghai-Tibet plateau, China.</title>
        <authorList>
            <person name="Tian Z."/>
        </authorList>
    </citation>
    <scope>NUCLEOTIDE SEQUENCE [LARGE SCALE GENOMIC DNA]</scope>
    <source>
        <strain evidence="4 5">Z23</strain>
        <strain evidence="3 6">Z24</strain>
    </source>
</reference>
<dbReference type="AlphaFoldDB" id="A0A3A9JL66"/>
<dbReference type="PANTHER" id="PTHR42928:SF5">
    <property type="entry name" value="BLR1237 PROTEIN"/>
    <property type="match status" value="1"/>
</dbReference>
<comment type="caution">
    <text evidence="3">The sequence shown here is derived from an EMBL/GenBank/DDBJ whole genome shotgun (WGS) entry which is preliminary data.</text>
</comment>
<evidence type="ECO:0000313" key="4">
    <source>
        <dbReference type="EMBL" id="RMI19845.1"/>
    </source>
</evidence>
<name>A0A3A9JL66_9PROT</name>
<dbReference type="CDD" id="cd07012">
    <property type="entry name" value="PBP2_Bug_TTT"/>
    <property type="match status" value="1"/>
</dbReference>
<dbReference type="InterPro" id="IPR042100">
    <property type="entry name" value="Bug_dom1"/>
</dbReference>
<feature type="signal peptide" evidence="2">
    <location>
        <begin position="1"/>
        <end position="22"/>
    </location>
</feature>
<dbReference type="InParanoid" id="A0A3A9JL66"/>
<evidence type="ECO:0000256" key="1">
    <source>
        <dbReference type="ARBA" id="ARBA00006987"/>
    </source>
</evidence>
<dbReference type="SUPFAM" id="SSF53850">
    <property type="entry name" value="Periplasmic binding protein-like II"/>
    <property type="match status" value="1"/>
</dbReference>
<protein>
    <submittedName>
        <fullName evidence="3">Tripartite tricarboxylate transporter substrate binding protein</fullName>
    </submittedName>
</protein>
<comment type="similarity">
    <text evidence="1">Belongs to the UPF0065 (bug) family.</text>
</comment>
<evidence type="ECO:0000313" key="3">
    <source>
        <dbReference type="EMBL" id="RKK05931.1"/>
    </source>
</evidence>
<dbReference type="InterPro" id="IPR005064">
    <property type="entry name" value="BUG"/>
</dbReference>
<keyword evidence="2" id="KW-0732">Signal</keyword>
<dbReference type="EMBL" id="RFLX01000015">
    <property type="protein sequence ID" value="RMI19845.1"/>
    <property type="molecule type" value="Genomic_DNA"/>
</dbReference>
<sequence length="314" mass="33372">MRRRQAILAAGSALLAPSLAHAAWPEREVTILVAYGAGGSTDVCTRAVASEAEKILGVPVQIVNRTGGQGTSAPAQVTTGRPDGYTLATAGMAALAIMPHVMDLSYTLDDFTYLPGYARYLYGIAVPADSPFQNVRQLIDAAKARRITFAAAGAPQNIGMFELNAKLGTRFGFVPFPGGAEAVTAAIGKHVDFVVQNPPEMLPALQSGRLRLLASASDVRWKEYPDTPTLREEGVDLAVDSVLGLVGPKGIPAERAELLSRVFLEAARKPIVAETLNRFGMIPAPVPAPDFERMQRTAFAEFGPHLRAAGLAKR</sequence>
<accession>A0A3A9JL66</accession>
<dbReference type="Proteomes" id="UP000274097">
    <property type="component" value="Unassembled WGS sequence"/>
</dbReference>
<evidence type="ECO:0000313" key="6">
    <source>
        <dbReference type="Proteomes" id="UP000278036"/>
    </source>
</evidence>